<proteinExistence type="inferred from homology"/>
<dbReference type="RefSeq" id="WP_142036648.1">
    <property type="nucleotide sequence ID" value="NZ_JBHTGS010000001.1"/>
</dbReference>
<dbReference type="InterPro" id="IPR035959">
    <property type="entry name" value="RutC-like_sf"/>
</dbReference>
<accession>A0A543ATN2</accession>
<evidence type="ECO:0000313" key="3">
    <source>
        <dbReference type="Proteomes" id="UP000317043"/>
    </source>
</evidence>
<dbReference type="Gene3D" id="3.30.1330.40">
    <property type="entry name" value="RutC-like"/>
    <property type="match status" value="1"/>
</dbReference>
<evidence type="ECO:0000256" key="1">
    <source>
        <dbReference type="ARBA" id="ARBA00010552"/>
    </source>
</evidence>
<dbReference type="Pfam" id="PF01042">
    <property type="entry name" value="Ribonuc_L-PSP"/>
    <property type="match status" value="1"/>
</dbReference>
<reference evidence="2 3" key="1">
    <citation type="submission" date="2019-06" db="EMBL/GenBank/DDBJ databases">
        <title>Sequencing the genomes of 1000 actinobacteria strains.</title>
        <authorList>
            <person name="Klenk H.-P."/>
        </authorList>
    </citation>
    <scope>NUCLEOTIDE SEQUENCE [LARGE SCALE GENOMIC DNA]</scope>
    <source>
        <strain evidence="2 3">DSM 45928</strain>
    </source>
</reference>
<comment type="similarity">
    <text evidence="1">Belongs to the RutC family.</text>
</comment>
<dbReference type="CDD" id="cd00448">
    <property type="entry name" value="YjgF_YER057c_UK114_family"/>
    <property type="match status" value="1"/>
</dbReference>
<gene>
    <name evidence="2" type="ORF">FB566_1479</name>
</gene>
<dbReference type="PANTHER" id="PTHR11803:SF58">
    <property type="entry name" value="PROTEIN HMF1-RELATED"/>
    <property type="match status" value="1"/>
</dbReference>
<dbReference type="PANTHER" id="PTHR11803">
    <property type="entry name" value="2-IMINOBUTANOATE/2-IMINOPROPANOATE DEAMINASE RIDA"/>
    <property type="match status" value="1"/>
</dbReference>
<comment type="caution">
    <text evidence="2">The sequence shown here is derived from an EMBL/GenBank/DDBJ whole genome shotgun (WGS) entry which is preliminary data.</text>
</comment>
<dbReference type="OrthoDB" id="9803101at2"/>
<organism evidence="2 3">
    <name type="scientific">Stackebrandtia endophytica</name>
    <dbReference type="NCBI Taxonomy" id="1496996"/>
    <lineage>
        <taxon>Bacteria</taxon>
        <taxon>Bacillati</taxon>
        <taxon>Actinomycetota</taxon>
        <taxon>Actinomycetes</taxon>
        <taxon>Glycomycetales</taxon>
        <taxon>Glycomycetaceae</taxon>
        <taxon>Stackebrandtia</taxon>
    </lineage>
</organism>
<name>A0A543ATN2_9ACTN</name>
<dbReference type="InterPro" id="IPR006175">
    <property type="entry name" value="YjgF/YER057c/UK114"/>
</dbReference>
<sequence>MRITFDNPTTVPAPAGVYSHAARVDDGGTLLFLSGQIAVDEAGELVGEDDMTAQSHHVLSTIRRILDAHGASFSDVVQIRTFLTDMDRLAEYGAVRRHYHGEQHPTSTTVEVSRLFHPGALLEVEVVATVGSDHPTG</sequence>
<dbReference type="GO" id="GO:0019239">
    <property type="term" value="F:deaminase activity"/>
    <property type="evidence" value="ECO:0007669"/>
    <property type="project" value="TreeGrafter"/>
</dbReference>
<dbReference type="EMBL" id="VFOW01000001">
    <property type="protein sequence ID" value="TQL75960.1"/>
    <property type="molecule type" value="Genomic_DNA"/>
</dbReference>
<keyword evidence="3" id="KW-1185">Reference proteome</keyword>
<dbReference type="GO" id="GO:0005829">
    <property type="term" value="C:cytosol"/>
    <property type="evidence" value="ECO:0007669"/>
    <property type="project" value="TreeGrafter"/>
</dbReference>
<dbReference type="AlphaFoldDB" id="A0A543ATN2"/>
<evidence type="ECO:0000313" key="2">
    <source>
        <dbReference type="EMBL" id="TQL75960.1"/>
    </source>
</evidence>
<dbReference type="Proteomes" id="UP000317043">
    <property type="component" value="Unassembled WGS sequence"/>
</dbReference>
<dbReference type="SUPFAM" id="SSF55298">
    <property type="entry name" value="YjgF-like"/>
    <property type="match status" value="1"/>
</dbReference>
<protein>
    <submittedName>
        <fullName evidence="2">Enamine deaminase RidA (YjgF/YER057c/UK114 family)</fullName>
    </submittedName>
</protein>
<dbReference type="InParanoid" id="A0A543ATN2"/>